<accession>A0AAD5PR25</accession>
<protein>
    <recommendedName>
        <fullName evidence="2">PH domain-containing protein</fullName>
    </recommendedName>
</protein>
<dbReference type="GO" id="GO:0055037">
    <property type="term" value="C:recycling endosome"/>
    <property type="evidence" value="ECO:0007669"/>
    <property type="project" value="TreeGrafter"/>
</dbReference>
<feature type="region of interest" description="Disordered" evidence="1">
    <location>
        <begin position="199"/>
        <end position="221"/>
    </location>
</feature>
<dbReference type="FunFam" id="2.30.29.30:FF:000693">
    <property type="entry name" value="Pleckstrin domain-containing family J member 1"/>
    <property type="match status" value="1"/>
</dbReference>
<evidence type="ECO:0000313" key="3">
    <source>
        <dbReference type="EMBL" id="KAI9556696.1"/>
    </source>
</evidence>
<dbReference type="CDD" id="cd13258">
    <property type="entry name" value="PH_PLEKHJ1"/>
    <property type="match status" value="1"/>
</dbReference>
<dbReference type="GO" id="GO:0042147">
    <property type="term" value="P:retrograde transport, endosome to Golgi"/>
    <property type="evidence" value="ECO:0007669"/>
    <property type="project" value="TreeGrafter"/>
</dbReference>
<comment type="caution">
    <text evidence="3">The sequence shown here is derived from an EMBL/GenBank/DDBJ whole genome shotgun (WGS) entry which is preliminary data.</text>
</comment>
<dbReference type="EMBL" id="WJBH02000006">
    <property type="protein sequence ID" value="KAI9556696.1"/>
    <property type="molecule type" value="Genomic_DNA"/>
</dbReference>
<dbReference type="GO" id="GO:0005769">
    <property type="term" value="C:early endosome"/>
    <property type="evidence" value="ECO:0007669"/>
    <property type="project" value="TreeGrafter"/>
</dbReference>
<dbReference type="Gene3D" id="2.30.29.30">
    <property type="entry name" value="Pleckstrin-homology domain (PH domain)/Phosphotyrosine-binding domain (PTB)"/>
    <property type="match status" value="1"/>
</dbReference>
<dbReference type="PROSITE" id="PS50003">
    <property type="entry name" value="PH_DOMAIN"/>
    <property type="match status" value="1"/>
</dbReference>
<dbReference type="Pfam" id="PF00169">
    <property type="entry name" value="PH"/>
    <property type="match status" value="1"/>
</dbReference>
<keyword evidence="4" id="KW-1185">Reference proteome</keyword>
<dbReference type="PANTHER" id="PTHR22902:SF53">
    <property type="entry name" value="INOSITOL PHOSPHATASE INTERACTING PROTEIN, ISOFORM A"/>
    <property type="match status" value="1"/>
</dbReference>
<dbReference type="PANTHER" id="PTHR22902">
    <property type="entry name" value="SESQUIPEDALIAN"/>
    <property type="match status" value="1"/>
</dbReference>
<dbReference type="Proteomes" id="UP000820818">
    <property type="component" value="Linkage Group LG6"/>
</dbReference>
<dbReference type="GO" id="GO:0005802">
    <property type="term" value="C:trans-Golgi network"/>
    <property type="evidence" value="ECO:0007669"/>
    <property type="project" value="TreeGrafter"/>
</dbReference>
<dbReference type="SUPFAM" id="SSF50729">
    <property type="entry name" value="PH domain-like"/>
    <property type="match status" value="1"/>
</dbReference>
<feature type="domain" description="PH" evidence="2">
    <location>
        <begin position="15"/>
        <end position="120"/>
    </location>
</feature>
<reference evidence="3 4" key="1">
    <citation type="submission" date="2022-05" db="EMBL/GenBank/DDBJ databases">
        <title>A multi-omics perspective on studying reproductive biology in Daphnia sinensis.</title>
        <authorList>
            <person name="Jia J."/>
        </authorList>
    </citation>
    <scope>NUCLEOTIDE SEQUENCE [LARGE SCALE GENOMIC DNA]</scope>
    <source>
        <strain evidence="3 4">WSL</strain>
    </source>
</reference>
<dbReference type="SMART" id="SM00233">
    <property type="entry name" value="PH"/>
    <property type="match status" value="1"/>
</dbReference>
<evidence type="ECO:0000313" key="4">
    <source>
        <dbReference type="Proteomes" id="UP000820818"/>
    </source>
</evidence>
<dbReference type="GO" id="GO:0005829">
    <property type="term" value="C:cytosol"/>
    <property type="evidence" value="ECO:0007669"/>
    <property type="project" value="GOC"/>
</dbReference>
<dbReference type="InterPro" id="IPR011993">
    <property type="entry name" value="PH-like_dom_sf"/>
</dbReference>
<dbReference type="GO" id="GO:0007032">
    <property type="term" value="P:endosome organization"/>
    <property type="evidence" value="ECO:0007669"/>
    <property type="project" value="TreeGrafter"/>
</dbReference>
<gene>
    <name evidence="3" type="ORF">GHT06_016487</name>
</gene>
<dbReference type="InterPro" id="IPR001849">
    <property type="entry name" value="PH_domain"/>
</dbReference>
<sequence length="221" mass="24401">MHVNGKELITTSFKTATIEGRMNYKVHHPGKSKTNFKEFWFKLTGNLLFYFGLNNFGGIKGNEPIGVIVLENCSVSFDEEGSGVFAFIVTFSGDQDKHVFSCFNVTQAQNWVIALRQASYEHLRIQVKILESKLESLGGKSIFKWNSPSTSSNCTPTSTLKCPTNSIAPVLPPIPLLPTPPARKRIGPKTKTFVSHMADDAPATSSFKGDSNGADQDLIRW</sequence>
<proteinExistence type="predicted"/>
<evidence type="ECO:0000259" key="2">
    <source>
        <dbReference type="PROSITE" id="PS50003"/>
    </source>
</evidence>
<dbReference type="GO" id="GO:0001881">
    <property type="term" value="P:receptor recycling"/>
    <property type="evidence" value="ECO:0007669"/>
    <property type="project" value="TreeGrafter"/>
</dbReference>
<dbReference type="AlphaFoldDB" id="A0AAD5PR25"/>
<evidence type="ECO:0000256" key="1">
    <source>
        <dbReference type="SAM" id="MobiDB-lite"/>
    </source>
</evidence>
<dbReference type="InterPro" id="IPR045188">
    <property type="entry name" value="Boi1/Boi2-like"/>
</dbReference>
<name>A0AAD5PR25_9CRUS</name>
<organism evidence="3 4">
    <name type="scientific">Daphnia sinensis</name>
    <dbReference type="NCBI Taxonomy" id="1820382"/>
    <lineage>
        <taxon>Eukaryota</taxon>
        <taxon>Metazoa</taxon>
        <taxon>Ecdysozoa</taxon>
        <taxon>Arthropoda</taxon>
        <taxon>Crustacea</taxon>
        <taxon>Branchiopoda</taxon>
        <taxon>Diplostraca</taxon>
        <taxon>Cladocera</taxon>
        <taxon>Anomopoda</taxon>
        <taxon>Daphniidae</taxon>
        <taxon>Daphnia</taxon>
        <taxon>Daphnia similis group</taxon>
    </lineage>
</organism>